<dbReference type="Proteomes" id="UP000018542">
    <property type="component" value="Chromosome"/>
</dbReference>
<dbReference type="Pfam" id="PF00460">
    <property type="entry name" value="Flg_bb_rod"/>
    <property type="match status" value="1"/>
</dbReference>
<evidence type="ECO:0000313" key="8">
    <source>
        <dbReference type="EMBL" id="AHB47757.1"/>
    </source>
</evidence>
<dbReference type="GO" id="GO:0030694">
    <property type="term" value="C:bacterial-type flagellum basal body, rod"/>
    <property type="evidence" value="ECO:0007669"/>
    <property type="project" value="UniProtKB-UniRule"/>
</dbReference>
<comment type="subunit">
    <text evidence="4">The basal body constitutes a major portion of the flagellar organelle and consists of five rings (E,L,P,S, and M) mounted on a central rod. The rod consists of about 26 subunits of FlgG in the distal portion, and FlgB, FlgC and FlgF are thought to build up the proximal portion of the rod with about 6 subunits each.</text>
</comment>
<feature type="domain" description="Flagellar hook protein FlgE/F/G-like D1" evidence="7">
    <location>
        <begin position="80"/>
        <end position="144"/>
    </location>
</feature>
<dbReference type="InterPro" id="IPR012836">
    <property type="entry name" value="FlgF"/>
</dbReference>
<evidence type="ECO:0000256" key="2">
    <source>
        <dbReference type="ARBA" id="ARBA00009677"/>
    </source>
</evidence>
<dbReference type="Pfam" id="PF06429">
    <property type="entry name" value="Flg_bbr_C"/>
    <property type="match status" value="1"/>
</dbReference>
<dbReference type="AlphaFoldDB" id="V5SB90"/>
<dbReference type="InterPro" id="IPR037925">
    <property type="entry name" value="FlgE/F/G-like"/>
</dbReference>
<dbReference type="NCBIfam" id="TIGR03506">
    <property type="entry name" value="FlgEFG_subfam"/>
    <property type="match status" value="1"/>
</dbReference>
<dbReference type="SUPFAM" id="SSF117143">
    <property type="entry name" value="Flagellar hook protein flgE"/>
    <property type="match status" value="1"/>
</dbReference>
<dbReference type="GO" id="GO:0071978">
    <property type="term" value="P:bacterial-type flagellum-dependent swarming motility"/>
    <property type="evidence" value="ECO:0007669"/>
    <property type="project" value="TreeGrafter"/>
</dbReference>
<dbReference type="InterPro" id="IPR010930">
    <property type="entry name" value="Flg_bb/hook_C_dom"/>
</dbReference>
<evidence type="ECO:0000256" key="1">
    <source>
        <dbReference type="ARBA" id="ARBA00004117"/>
    </source>
</evidence>
<comment type="similarity">
    <text evidence="2 4">Belongs to the flagella basal body rod proteins family.</text>
</comment>
<keyword evidence="8" id="KW-0966">Cell projection</keyword>
<evidence type="ECO:0000313" key="9">
    <source>
        <dbReference type="Proteomes" id="UP000018542"/>
    </source>
</evidence>
<accession>V5SB90</accession>
<evidence type="ECO:0000259" key="6">
    <source>
        <dbReference type="Pfam" id="PF06429"/>
    </source>
</evidence>
<dbReference type="PANTHER" id="PTHR30435">
    <property type="entry name" value="FLAGELLAR PROTEIN"/>
    <property type="match status" value="1"/>
</dbReference>
<dbReference type="KEGG" id="hni:W911_04000"/>
<dbReference type="PANTHER" id="PTHR30435:SF19">
    <property type="entry name" value="FLAGELLAR BASAL-BODY ROD PROTEIN FLGG"/>
    <property type="match status" value="1"/>
</dbReference>
<keyword evidence="8" id="KW-0969">Cilium</keyword>
<name>V5SB90_9HYPH</name>
<feature type="domain" description="Flagellar basal-body/hook protein C-terminal" evidence="6">
    <location>
        <begin position="192"/>
        <end position="234"/>
    </location>
</feature>
<comment type="subcellular location">
    <subcellularLocation>
        <location evidence="1 4">Bacterial flagellum basal body</location>
    </subcellularLocation>
</comment>
<dbReference type="PATRIC" id="fig|1029756.8.peg.837"/>
<gene>
    <name evidence="8" type="primary">flgF</name>
    <name evidence="8" type="ORF">W911_04000</name>
</gene>
<organism evidence="8 9">
    <name type="scientific">Hyphomicrobium nitrativorans NL23</name>
    <dbReference type="NCBI Taxonomy" id="1029756"/>
    <lineage>
        <taxon>Bacteria</taxon>
        <taxon>Pseudomonadati</taxon>
        <taxon>Pseudomonadota</taxon>
        <taxon>Alphaproteobacteria</taxon>
        <taxon>Hyphomicrobiales</taxon>
        <taxon>Hyphomicrobiaceae</taxon>
        <taxon>Hyphomicrobium</taxon>
    </lineage>
</organism>
<dbReference type="EMBL" id="CP006912">
    <property type="protein sequence ID" value="AHB47757.1"/>
    <property type="molecule type" value="Genomic_DNA"/>
</dbReference>
<reference evidence="8 9" key="1">
    <citation type="journal article" date="2014" name="Genome Announc.">
        <title>Complete Genome Sequence of Hyphomicrobium nitrativorans Strain NL23, a Denitrifying Bacterium Isolated from Biofilm of a Methanol-Fed Denitrification System Treating Seawater at the Montreal Biodome.</title>
        <authorList>
            <person name="Martineau C."/>
            <person name="Villeneuve C."/>
            <person name="Mauffrey F."/>
            <person name="Villemur R."/>
        </authorList>
    </citation>
    <scope>NUCLEOTIDE SEQUENCE [LARGE SCALE GENOMIC DNA]</scope>
    <source>
        <strain evidence="8">NL23</strain>
    </source>
</reference>
<dbReference type="Pfam" id="PF22692">
    <property type="entry name" value="LlgE_F_G_D1"/>
    <property type="match status" value="1"/>
</dbReference>
<keyword evidence="3 4" id="KW-0975">Bacterial flagellum</keyword>
<dbReference type="InterPro" id="IPR020013">
    <property type="entry name" value="Flagellar_FlgE/F/G"/>
</dbReference>
<evidence type="ECO:0000259" key="7">
    <source>
        <dbReference type="Pfam" id="PF22692"/>
    </source>
</evidence>
<dbReference type="HOGENOM" id="CLU_013687_0_0_5"/>
<dbReference type="STRING" id="1029756.W911_04000"/>
<dbReference type="NCBIfam" id="TIGR02490">
    <property type="entry name" value="flgF"/>
    <property type="match status" value="1"/>
</dbReference>
<evidence type="ECO:0000256" key="3">
    <source>
        <dbReference type="ARBA" id="ARBA00023143"/>
    </source>
</evidence>
<dbReference type="RefSeq" id="WP_023786210.1">
    <property type="nucleotide sequence ID" value="NC_022997.1"/>
</dbReference>
<feature type="domain" description="Flagellar basal body rod protein N-terminal" evidence="5">
    <location>
        <begin position="5"/>
        <end position="35"/>
    </location>
</feature>
<evidence type="ECO:0000256" key="4">
    <source>
        <dbReference type="RuleBase" id="RU362116"/>
    </source>
</evidence>
<dbReference type="OrthoDB" id="9804559at2"/>
<keyword evidence="8" id="KW-0282">Flagellum</keyword>
<proteinExistence type="inferred from homology"/>
<dbReference type="InterPro" id="IPR001444">
    <property type="entry name" value="Flag_bb_rod_N"/>
</dbReference>
<keyword evidence="9" id="KW-1185">Reference proteome</keyword>
<dbReference type="InterPro" id="IPR053967">
    <property type="entry name" value="LlgE_F_G-like_D1"/>
</dbReference>
<sequence length="241" mass="25642">MQPSLYVSLSGQMAMMRRLETVAHNVANTTTAGFRAEEVKFEQLISDKTDAPTAFVSPGNTYLSREAGPVSRTDNPLDVAVSGDAWLAFQGPGGIVYTRDGRMTMTPEGALTTLTGYPLLDVGGAPIQLNPAAGAPVIARDGMMTQNGNQMGALGLFTIPENARLSRHDTSGVIPDVAAQPALDFNRVGILQGFTEQSNVNPVSEISRLIQIQRSFDSINNAISQSEQTLSEAVRTIGETS</sequence>
<evidence type="ECO:0000259" key="5">
    <source>
        <dbReference type="Pfam" id="PF00460"/>
    </source>
</evidence>
<dbReference type="NCBIfam" id="NF009282">
    <property type="entry name" value="PRK12642.1"/>
    <property type="match status" value="1"/>
</dbReference>
<protein>
    <recommendedName>
        <fullName evidence="4">Flagellar basal-body rod protein FlgF</fullName>
    </recommendedName>
</protein>